<gene>
    <name evidence="2" type="ORF">HMPREF9695_00603</name>
</gene>
<dbReference type="EMBL" id="AGWX01000001">
    <property type="protein sequence ID" value="EKS41511.1"/>
    <property type="molecule type" value="Genomic_DNA"/>
</dbReference>
<sequence length="101" mass="11129">MKSVLISLTGAVVLTSTAVVAAPLNVGAVGSDLTTVEQIRLVCNQYGRCWHSRGPRYVVREYDSYNLRHSYGYYGGRPHYYRGDGYYGGPSVGFSIGARSW</sequence>
<proteinExistence type="predicted"/>
<keyword evidence="1" id="KW-0732">Signal</keyword>
<protein>
    <submittedName>
        <fullName evidence="2">Uncharacterized protein</fullName>
    </submittedName>
</protein>
<evidence type="ECO:0000313" key="3">
    <source>
        <dbReference type="Proteomes" id="UP000001096"/>
    </source>
</evidence>
<dbReference type="Proteomes" id="UP000001096">
    <property type="component" value="Unassembled WGS sequence"/>
</dbReference>
<feature type="chain" id="PRO_5003920045" evidence="1">
    <location>
        <begin position="22"/>
        <end position="101"/>
    </location>
</feature>
<name>K8PIZ2_9BRAD</name>
<feature type="signal peptide" evidence="1">
    <location>
        <begin position="1"/>
        <end position="21"/>
    </location>
</feature>
<evidence type="ECO:0000313" key="2">
    <source>
        <dbReference type="EMBL" id="EKS41511.1"/>
    </source>
</evidence>
<comment type="caution">
    <text evidence="2">The sequence shown here is derived from an EMBL/GenBank/DDBJ whole genome shotgun (WGS) entry which is preliminary data.</text>
</comment>
<reference evidence="2 3" key="1">
    <citation type="submission" date="2012-04" db="EMBL/GenBank/DDBJ databases">
        <title>The Genome Sequence of Afipia broomeae ATCC 49717.</title>
        <authorList>
            <consortium name="The Broad Institute Genome Sequencing Platform"/>
            <person name="Earl A."/>
            <person name="Ward D."/>
            <person name="Feldgarden M."/>
            <person name="Gevers D."/>
            <person name="Huys G."/>
            <person name="Walker B."/>
            <person name="Young S.K."/>
            <person name="Zeng Q."/>
            <person name="Gargeya S."/>
            <person name="Fitzgerald M."/>
            <person name="Haas B."/>
            <person name="Abouelleil A."/>
            <person name="Alvarado L."/>
            <person name="Arachchi H.M."/>
            <person name="Berlin A."/>
            <person name="Chapman S.B."/>
            <person name="Goldberg J."/>
            <person name="Griggs A."/>
            <person name="Gujja S."/>
            <person name="Hansen M."/>
            <person name="Howarth C."/>
            <person name="Imamovic A."/>
            <person name="Larimer J."/>
            <person name="McCowen C."/>
            <person name="Montmayeur A."/>
            <person name="Murphy C."/>
            <person name="Neiman D."/>
            <person name="Pearson M."/>
            <person name="Priest M."/>
            <person name="Roberts A."/>
            <person name="Saif S."/>
            <person name="Shea T."/>
            <person name="Sisk P."/>
            <person name="Sykes S."/>
            <person name="Wortman J."/>
            <person name="Nusbaum C."/>
            <person name="Birren B."/>
        </authorList>
    </citation>
    <scope>NUCLEOTIDE SEQUENCE [LARGE SCALE GENOMIC DNA]</scope>
    <source>
        <strain evidence="2 3">ATCC 49717</strain>
    </source>
</reference>
<organism evidence="2 3">
    <name type="scientific">Afipia broomeae ATCC 49717</name>
    <dbReference type="NCBI Taxonomy" id="883078"/>
    <lineage>
        <taxon>Bacteria</taxon>
        <taxon>Pseudomonadati</taxon>
        <taxon>Pseudomonadota</taxon>
        <taxon>Alphaproteobacteria</taxon>
        <taxon>Hyphomicrobiales</taxon>
        <taxon>Nitrobacteraceae</taxon>
        <taxon>Afipia</taxon>
    </lineage>
</organism>
<accession>K8PIZ2</accession>
<keyword evidence="3" id="KW-1185">Reference proteome</keyword>
<evidence type="ECO:0000256" key="1">
    <source>
        <dbReference type="SAM" id="SignalP"/>
    </source>
</evidence>
<dbReference type="AlphaFoldDB" id="K8PIZ2"/>
<dbReference type="HOGENOM" id="CLU_140845_0_0_5"/>